<dbReference type="AlphaFoldDB" id="A0A0C3PI23"/>
<dbReference type="PROSITE" id="PS50048">
    <property type="entry name" value="ZN2_CY6_FUNGAL_2"/>
    <property type="match status" value="1"/>
</dbReference>
<evidence type="ECO:0000256" key="1">
    <source>
        <dbReference type="ARBA" id="ARBA00004123"/>
    </source>
</evidence>
<keyword evidence="4" id="KW-0804">Transcription</keyword>
<dbReference type="InterPro" id="IPR050815">
    <property type="entry name" value="TF_fung"/>
</dbReference>
<keyword evidence="2" id="KW-0479">Metal-binding</keyword>
<dbReference type="EMBL" id="KN831959">
    <property type="protein sequence ID" value="KIO07704.1"/>
    <property type="molecule type" value="Genomic_DNA"/>
</dbReference>
<evidence type="ECO:0000313" key="9">
    <source>
        <dbReference type="Proteomes" id="UP000054217"/>
    </source>
</evidence>
<dbReference type="GO" id="GO:0008270">
    <property type="term" value="F:zinc ion binding"/>
    <property type="evidence" value="ECO:0007669"/>
    <property type="project" value="InterPro"/>
</dbReference>
<keyword evidence="9" id="KW-1185">Reference proteome</keyword>
<evidence type="ECO:0000259" key="7">
    <source>
        <dbReference type="PROSITE" id="PS50048"/>
    </source>
</evidence>
<dbReference type="SMART" id="SM00066">
    <property type="entry name" value="GAL4"/>
    <property type="match status" value="1"/>
</dbReference>
<dbReference type="Gene3D" id="4.10.240.10">
    <property type="entry name" value="Zn(2)-C6 fungal-type DNA-binding domain"/>
    <property type="match status" value="1"/>
</dbReference>
<comment type="subcellular location">
    <subcellularLocation>
        <location evidence="1">Nucleus</location>
    </subcellularLocation>
</comment>
<dbReference type="HOGENOM" id="CLU_011354_0_0_1"/>
<feature type="compositionally biased region" description="Basic and acidic residues" evidence="6">
    <location>
        <begin position="597"/>
        <end position="618"/>
    </location>
</feature>
<dbReference type="PROSITE" id="PS00463">
    <property type="entry name" value="ZN2_CY6_FUNGAL_1"/>
    <property type="match status" value="1"/>
</dbReference>
<dbReference type="Proteomes" id="UP000054217">
    <property type="component" value="Unassembled WGS sequence"/>
</dbReference>
<dbReference type="PANTHER" id="PTHR47338:SF5">
    <property type="entry name" value="ZN(II)2CYS6 TRANSCRIPTION FACTOR (EUROFUNG)"/>
    <property type="match status" value="1"/>
</dbReference>
<reference evidence="9" key="2">
    <citation type="submission" date="2015-01" db="EMBL/GenBank/DDBJ databases">
        <title>Evolutionary Origins and Diversification of the Mycorrhizal Mutualists.</title>
        <authorList>
            <consortium name="DOE Joint Genome Institute"/>
            <consortium name="Mycorrhizal Genomics Consortium"/>
            <person name="Kohler A."/>
            <person name="Kuo A."/>
            <person name="Nagy L.G."/>
            <person name="Floudas D."/>
            <person name="Copeland A."/>
            <person name="Barry K.W."/>
            <person name="Cichocki N."/>
            <person name="Veneault-Fourrey C."/>
            <person name="LaButti K."/>
            <person name="Lindquist E.A."/>
            <person name="Lipzen A."/>
            <person name="Lundell T."/>
            <person name="Morin E."/>
            <person name="Murat C."/>
            <person name="Riley R."/>
            <person name="Ohm R."/>
            <person name="Sun H."/>
            <person name="Tunlid A."/>
            <person name="Henrissat B."/>
            <person name="Grigoriev I.V."/>
            <person name="Hibbett D.S."/>
            <person name="Martin F."/>
        </authorList>
    </citation>
    <scope>NUCLEOTIDE SEQUENCE [LARGE SCALE GENOMIC DNA]</scope>
    <source>
        <strain evidence="9">Marx 270</strain>
    </source>
</reference>
<evidence type="ECO:0000313" key="8">
    <source>
        <dbReference type="EMBL" id="KIO07704.1"/>
    </source>
</evidence>
<protein>
    <recommendedName>
        <fullName evidence="7">Zn(2)-C6 fungal-type domain-containing protein</fullName>
    </recommendedName>
</protein>
<organism evidence="8 9">
    <name type="scientific">Pisolithus tinctorius Marx 270</name>
    <dbReference type="NCBI Taxonomy" id="870435"/>
    <lineage>
        <taxon>Eukaryota</taxon>
        <taxon>Fungi</taxon>
        <taxon>Dikarya</taxon>
        <taxon>Basidiomycota</taxon>
        <taxon>Agaricomycotina</taxon>
        <taxon>Agaricomycetes</taxon>
        <taxon>Agaricomycetidae</taxon>
        <taxon>Boletales</taxon>
        <taxon>Sclerodermatineae</taxon>
        <taxon>Pisolithaceae</taxon>
        <taxon>Pisolithus</taxon>
    </lineage>
</organism>
<dbReference type="STRING" id="870435.A0A0C3PI23"/>
<evidence type="ECO:0000256" key="5">
    <source>
        <dbReference type="ARBA" id="ARBA00023242"/>
    </source>
</evidence>
<accession>A0A0C3PI23</accession>
<feature type="domain" description="Zn(2)-C6 fungal-type" evidence="7">
    <location>
        <begin position="26"/>
        <end position="55"/>
    </location>
</feature>
<name>A0A0C3PI23_PISTI</name>
<gene>
    <name evidence="8" type="ORF">M404DRAFT_135916</name>
</gene>
<proteinExistence type="predicted"/>
<dbReference type="InterPro" id="IPR001138">
    <property type="entry name" value="Zn2Cys6_DnaBD"/>
</dbReference>
<feature type="region of interest" description="Disordered" evidence="6">
    <location>
        <begin position="86"/>
        <end position="116"/>
    </location>
</feature>
<dbReference type="GO" id="GO:0006351">
    <property type="term" value="P:DNA-templated transcription"/>
    <property type="evidence" value="ECO:0007669"/>
    <property type="project" value="InterPro"/>
</dbReference>
<dbReference type="InterPro" id="IPR007219">
    <property type="entry name" value="XnlR_reg_dom"/>
</dbReference>
<keyword evidence="5" id="KW-0539">Nucleus</keyword>
<feature type="compositionally biased region" description="Low complexity" evidence="6">
    <location>
        <begin position="665"/>
        <end position="681"/>
    </location>
</feature>
<dbReference type="GO" id="GO:0000981">
    <property type="term" value="F:DNA-binding transcription factor activity, RNA polymerase II-specific"/>
    <property type="evidence" value="ECO:0007669"/>
    <property type="project" value="InterPro"/>
</dbReference>
<dbReference type="InParanoid" id="A0A0C3PI23"/>
<feature type="compositionally biased region" description="Polar residues" evidence="6">
    <location>
        <begin position="623"/>
        <end position="635"/>
    </location>
</feature>
<evidence type="ECO:0000256" key="3">
    <source>
        <dbReference type="ARBA" id="ARBA00023015"/>
    </source>
</evidence>
<reference evidence="8 9" key="1">
    <citation type="submission" date="2014-04" db="EMBL/GenBank/DDBJ databases">
        <authorList>
            <consortium name="DOE Joint Genome Institute"/>
            <person name="Kuo A."/>
            <person name="Kohler A."/>
            <person name="Costa M.D."/>
            <person name="Nagy L.G."/>
            <person name="Floudas D."/>
            <person name="Copeland A."/>
            <person name="Barry K.W."/>
            <person name="Cichocki N."/>
            <person name="Veneault-Fourrey C."/>
            <person name="LaButti K."/>
            <person name="Lindquist E.A."/>
            <person name="Lipzen A."/>
            <person name="Lundell T."/>
            <person name="Morin E."/>
            <person name="Murat C."/>
            <person name="Sun H."/>
            <person name="Tunlid A."/>
            <person name="Henrissat B."/>
            <person name="Grigoriev I.V."/>
            <person name="Hibbett D.S."/>
            <person name="Martin F."/>
            <person name="Nordberg H.P."/>
            <person name="Cantor M.N."/>
            <person name="Hua S.X."/>
        </authorList>
    </citation>
    <scope>NUCLEOTIDE SEQUENCE [LARGE SCALE GENOMIC DNA]</scope>
    <source>
        <strain evidence="8 9">Marx 270</strain>
    </source>
</reference>
<dbReference type="SUPFAM" id="SSF57701">
    <property type="entry name" value="Zn2/Cys6 DNA-binding domain"/>
    <property type="match status" value="1"/>
</dbReference>
<dbReference type="CDD" id="cd00067">
    <property type="entry name" value="GAL4"/>
    <property type="match status" value="1"/>
</dbReference>
<keyword evidence="3" id="KW-0805">Transcription regulation</keyword>
<dbReference type="CDD" id="cd12148">
    <property type="entry name" value="fungal_TF_MHR"/>
    <property type="match status" value="1"/>
</dbReference>
<dbReference type="GO" id="GO:0005634">
    <property type="term" value="C:nucleus"/>
    <property type="evidence" value="ECO:0007669"/>
    <property type="project" value="UniProtKB-SubCell"/>
</dbReference>
<evidence type="ECO:0000256" key="2">
    <source>
        <dbReference type="ARBA" id="ARBA00022723"/>
    </source>
</evidence>
<feature type="region of interest" description="Disordered" evidence="6">
    <location>
        <begin position="543"/>
        <end position="722"/>
    </location>
</feature>
<evidence type="ECO:0000256" key="4">
    <source>
        <dbReference type="ARBA" id="ARBA00023163"/>
    </source>
</evidence>
<dbReference type="OrthoDB" id="2123952at2759"/>
<dbReference type="Pfam" id="PF00172">
    <property type="entry name" value="Zn_clus"/>
    <property type="match status" value="1"/>
</dbReference>
<dbReference type="InterPro" id="IPR036864">
    <property type="entry name" value="Zn2-C6_fun-type_DNA-bd_sf"/>
</dbReference>
<sequence>MPHPADRPDPNVAFMKGPKRKRLAKACDACHKSKRRCDGTAPCSNCYFASKKCTYTDASGKPVPAPRPRPETSVNVRIVAYPSQDGSPPYGSLLPHPGADLSPAEDDRSASARKRFRSDLASASGALPKSFAPPVLPASDRPLERDPALTRELVHLFFTYRQPHRMIIHQPTFLADLSRQAVPPHLLLAVCAVGASLSKQPCLRTSPGRNAGEHFAQEAAALMFDENRNLTCEHNLATAQALCLLQLHDRMGKSLWAAQYHQHALSIVTRLGIFDRDHTVLTPLPSTDFINASIERECARRVFWLIYISDCVASVLYKRNILATESQLSLRLPMDETCFELSPHTAIPEYMTRPIPCTVLSEIGQVIRIVSLHAQIERTLDEFNNRENGKHPRPKLLELEQQVMAWAEALPDHLRFTDENLLVQMNIYDTGFNMGAWCFAAMHAFHNSCVLALNWARQRCRTAMPHDISGAQEKLHKIMDVWGEKVKLSILLGIILWPLFKYTDDRSPTLLKWSSEFEEIWGVRIHELCSSSGDPRQAPLFLASHAAPPPVPSSSLTGAPRNRQSPVAVLPSTGAMPALGPPGPNPSLPQSSSSHLVDGRADPREKDAAAVRAGHDGNIDPALTQTGCGSPSVCTPTRGPHSLPSLKASGLLEWSHPSPGSATEVSGAGPPSASSPSVWSPPGGGVQQLAPPCRSAGGRDSGRSPRLQAPSTHSPSPPMMTVHGMPVGLQWLAHESTVTRQG</sequence>
<dbReference type="Pfam" id="PF04082">
    <property type="entry name" value="Fungal_trans"/>
    <property type="match status" value="1"/>
</dbReference>
<evidence type="ECO:0000256" key="6">
    <source>
        <dbReference type="SAM" id="MobiDB-lite"/>
    </source>
</evidence>
<dbReference type="GO" id="GO:0003677">
    <property type="term" value="F:DNA binding"/>
    <property type="evidence" value="ECO:0007669"/>
    <property type="project" value="InterPro"/>
</dbReference>
<dbReference type="PANTHER" id="PTHR47338">
    <property type="entry name" value="ZN(II)2CYS6 TRANSCRIPTION FACTOR (EUROFUNG)-RELATED"/>
    <property type="match status" value="1"/>
</dbReference>